<dbReference type="Gene3D" id="3.40.50.300">
    <property type="entry name" value="P-loop containing nucleotide triphosphate hydrolases"/>
    <property type="match status" value="1"/>
</dbReference>
<evidence type="ECO:0000256" key="1">
    <source>
        <dbReference type="ARBA" id="ARBA00022737"/>
    </source>
</evidence>
<comment type="caution">
    <text evidence="3">The sequence shown here is derived from an EMBL/GenBank/DDBJ whole genome shotgun (WGS) entry which is preliminary data.</text>
</comment>
<dbReference type="PANTHER" id="PTHR10039">
    <property type="entry name" value="AMELOGENIN"/>
    <property type="match status" value="1"/>
</dbReference>
<protein>
    <recommendedName>
        <fullName evidence="2">Nephrocystin 3-like N-terminal domain-containing protein</fullName>
    </recommendedName>
</protein>
<dbReference type="Pfam" id="PF24883">
    <property type="entry name" value="NPHP3_N"/>
    <property type="match status" value="1"/>
</dbReference>
<organism evidence="3 4">
    <name type="scientific">Agaricus bisporus var. burnettii</name>
    <dbReference type="NCBI Taxonomy" id="192524"/>
    <lineage>
        <taxon>Eukaryota</taxon>
        <taxon>Fungi</taxon>
        <taxon>Dikarya</taxon>
        <taxon>Basidiomycota</taxon>
        <taxon>Agaricomycotina</taxon>
        <taxon>Agaricomycetes</taxon>
        <taxon>Agaricomycetidae</taxon>
        <taxon>Agaricales</taxon>
        <taxon>Agaricineae</taxon>
        <taxon>Agaricaceae</taxon>
        <taxon>Agaricus</taxon>
    </lineage>
</organism>
<feature type="domain" description="Nephrocystin 3-like N-terminal" evidence="2">
    <location>
        <begin position="225"/>
        <end position="375"/>
    </location>
</feature>
<dbReference type="InterPro" id="IPR056884">
    <property type="entry name" value="NPHP3-like_N"/>
</dbReference>
<evidence type="ECO:0000259" key="2">
    <source>
        <dbReference type="Pfam" id="PF24883"/>
    </source>
</evidence>
<keyword evidence="1" id="KW-0677">Repeat</keyword>
<dbReference type="EMBL" id="JABXXO010000006">
    <property type="protein sequence ID" value="KAF7776421.1"/>
    <property type="molecule type" value="Genomic_DNA"/>
</dbReference>
<accession>A0A8H7F3Y8</accession>
<evidence type="ECO:0000313" key="3">
    <source>
        <dbReference type="EMBL" id="KAF7776421.1"/>
    </source>
</evidence>
<name>A0A8H7F3Y8_AGABI</name>
<dbReference type="AlphaFoldDB" id="A0A8H7F3Y8"/>
<dbReference type="SUPFAM" id="SSF52540">
    <property type="entry name" value="P-loop containing nucleoside triphosphate hydrolases"/>
    <property type="match status" value="1"/>
</dbReference>
<dbReference type="PANTHER" id="PTHR10039:SF5">
    <property type="entry name" value="NACHT DOMAIN-CONTAINING PROTEIN"/>
    <property type="match status" value="1"/>
</dbReference>
<proteinExistence type="predicted"/>
<dbReference type="InterPro" id="IPR027417">
    <property type="entry name" value="P-loop_NTPase"/>
</dbReference>
<gene>
    <name evidence="3" type="ORF">Agabi119p4_4814</name>
</gene>
<dbReference type="Proteomes" id="UP000629468">
    <property type="component" value="Unassembled WGS sequence"/>
</dbReference>
<reference evidence="3 4" key="1">
    <citation type="journal article" name="Sci. Rep.">
        <title>Telomere-to-telomere assembled and centromere annotated genomes of the two main subspecies of the button mushroom Agaricus bisporus reveal especially polymorphic chromosome ends.</title>
        <authorList>
            <person name="Sonnenberg A.S.M."/>
            <person name="Sedaghat-Telgerd N."/>
            <person name="Lavrijssen B."/>
            <person name="Ohm R.A."/>
            <person name="Hendrickx P.M."/>
            <person name="Scholtmeijer K."/>
            <person name="Baars J.J.P."/>
            <person name="van Peer A."/>
        </authorList>
    </citation>
    <scope>NUCLEOTIDE SEQUENCE [LARGE SCALE GENOMIC DNA]</scope>
    <source>
        <strain evidence="3 4">H119_p4</strain>
    </source>
</reference>
<sequence>MSHNVRFPRSSHRFSPYPAYHTSAAARLSPLSPSSGHYAARISSENYLSPAPAYYQAPTPYPSVPPIQNHQPIPAAQFFTASQHWTDQDYSVSRRPTRQGPHHLTLYADPIGFQSTHSLPSTSSIHGALPSYSVGQQPLKLPQEESSLQGATFYGEDMFSDACQFSINNGTFIDHGSNDFMEKFLQCTIIGAEVDSSDRHPPPRCHPGTRLAIIHRCLDFIVQCSDKEKLRWIVGPAGVGKTAVMQIVAEETPANVVLGASIFLSTNGRKNGTKIITTIAYQLAVNCAPYRRFLERETTRDPSLHQKSLPAQFKKFISEPFILRNLFGSSHRYVVIIDGLDECDNPHLQRELLELISSFCLGNPKSPIVWIVASRPEPHITSFFEDNKYSSVYAKEEMMIDSDEACEDTQLYLRDELTKIKLADPTLEHKQEWPSQLEFTKIATAAGGLFAYASTVIRYIGDDVYGDPVAQLHDVLVAIDAGPKEGVSGKNHPMAQLDALYERILSKIPDGVRKNTRKLLLLYSNHGWFEMSFRVQCNVLGLTESAAYSAVRYVHSVLKVPKPVDADNERLEYFHKSFRDYVFDFERSGFCQNINNEAEQIMAQSWLRIYEELPHVSDDFGSDHDADIYCAHFGHVKCGPGFCDNISLSWPGDKRFEMTDDLLQRELYCGAITMIRSEFSPSSKAFGNMSSFRALTTLITSLDSKFANFADFYKLQCSVFDKFRSELTRLGELKQVPLRTLDYAAICGRIESRFTSPIETDIKLSDPWNLACTQYHDKMEIDCVPLWRGWSTRFETFSDMDSGKRKATHSECFANDEWLLCDYCSRRFAHYLMDNPDHLVTVFVDSTQMCYVEMTFDDPDDGVSQWRYRFFHSGPPTCIDV</sequence>
<evidence type="ECO:0000313" key="4">
    <source>
        <dbReference type="Proteomes" id="UP000629468"/>
    </source>
</evidence>